<protein>
    <recommendedName>
        <fullName evidence="9">Leucine-rich repeat-containing N-terminal plant-type domain-containing protein</fullName>
    </recommendedName>
</protein>
<dbReference type="Pfam" id="PF00560">
    <property type="entry name" value="LRR_1"/>
    <property type="match status" value="3"/>
</dbReference>
<evidence type="ECO:0000256" key="3">
    <source>
        <dbReference type="ARBA" id="ARBA00022729"/>
    </source>
</evidence>
<dbReference type="PANTHER" id="PTHR48006">
    <property type="entry name" value="LEUCINE-RICH REPEAT-CONTAINING PROTEIN DDB_G0281931-RELATED"/>
    <property type="match status" value="1"/>
</dbReference>
<evidence type="ECO:0000256" key="2">
    <source>
        <dbReference type="ARBA" id="ARBA00022614"/>
    </source>
</evidence>
<dbReference type="SUPFAM" id="SSF52058">
    <property type="entry name" value="L domain-like"/>
    <property type="match status" value="1"/>
</dbReference>
<dbReference type="InterPro" id="IPR051824">
    <property type="entry name" value="LRR_Rcpt-Like_S/T_Kinase"/>
</dbReference>
<evidence type="ECO:0000256" key="5">
    <source>
        <dbReference type="ARBA" id="ARBA00023136"/>
    </source>
</evidence>
<keyword evidence="2" id="KW-0433">Leucine-rich repeat</keyword>
<sequence length="284" mass="30859">MSSMVQLEALNSIFQKWDAQAVALWNTTGDPCSGSAIDDGIEFEDPRNNPAIKCDCTYGNGIALGHEHKLLSLSRVNVLGLPATGSGGGVNCPQCVLWDHPKGAWKPEGANDAEHFLPNWVIWSNFEQIYINSCGLGGEIPSTFANLKSMRIMWASDSPFTGRIPDFIGNWTKLTSLRFQGNSFTGPIPSSFSNLTSLESLRIGDIYNVSSSLDFIKNLKSLSNLVLRNALITGGIPSDIGEYQSLQTLDLSFNNLTGEIPSEGFRVTNMGPTPNPSLYHLNQG</sequence>
<keyword evidence="5" id="KW-0472">Membrane</keyword>
<keyword evidence="3" id="KW-0732">Signal</keyword>
<dbReference type="InterPro" id="IPR032675">
    <property type="entry name" value="LRR_dom_sf"/>
</dbReference>
<gene>
    <name evidence="8" type="ORF">FSB_LOCUS3335</name>
</gene>
<dbReference type="InterPro" id="IPR001611">
    <property type="entry name" value="Leu-rich_rpt"/>
</dbReference>
<name>A0A2N9EKV8_FAGSY</name>
<evidence type="ECO:0000256" key="4">
    <source>
        <dbReference type="ARBA" id="ARBA00022737"/>
    </source>
</evidence>
<evidence type="ECO:0000256" key="7">
    <source>
        <dbReference type="SAM" id="MobiDB-lite"/>
    </source>
</evidence>
<keyword evidence="4" id="KW-0677">Repeat</keyword>
<dbReference type="PROSITE" id="PS51450">
    <property type="entry name" value="LRR"/>
    <property type="match status" value="1"/>
</dbReference>
<dbReference type="EMBL" id="OIVN01000160">
    <property type="protein sequence ID" value="SPC75453.1"/>
    <property type="molecule type" value="Genomic_DNA"/>
</dbReference>
<feature type="region of interest" description="Disordered" evidence="7">
    <location>
        <begin position="264"/>
        <end position="284"/>
    </location>
</feature>
<evidence type="ECO:0000256" key="1">
    <source>
        <dbReference type="ARBA" id="ARBA00004479"/>
    </source>
</evidence>
<accession>A0A2N9EKV8</accession>
<dbReference type="PANTHER" id="PTHR48006:SF34">
    <property type="entry name" value="OS08G0203700 PROTEIN"/>
    <property type="match status" value="1"/>
</dbReference>
<dbReference type="Gene3D" id="3.80.10.10">
    <property type="entry name" value="Ribonuclease Inhibitor"/>
    <property type="match status" value="1"/>
</dbReference>
<dbReference type="FunFam" id="3.80.10.10:FF:000041">
    <property type="entry name" value="LRR receptor-like serine/threonine-protein kinase ERECTA"/>
    <property type="match status" value="1"/>
</dbReference>
<evidence type="ECO:0000256" key="6">
    <source>
        <dbReference type="ARBA" id="ARBA00023180"/>
    </source>
</evidence>
<keyword evidence="6" id="KW-0325">Glycoprotein</keyword>
<dbReference type="GO" id="GO:0005886">
    <property type="term" value="C:plasma membrane"/>
    <property type="evidence" value="ECO:0007669"/>
    <property type="project" value="TreeGrafter"/>
</dbReference>
<dbReference type="AlphaFoldDB" id="A0A2N9EKV8"/>
<comment type="subcellular location">
    <subcellularLocation>
        <location evidence="1">Membrane</location>
        <topology evidence="1">Single-pass type I membrane protein</topology>
    </subcellularLocation>
</comment>
<organism evidence="8">
    <name type="scientific">Fagus sylvatica</name>
    <name type="common">Beechnut</name>
    <dbReference type="NCBI Taxonomy" id="28930"/>
    <lineage>
        <taxon>Eukaryota</taxon>
        <taxon>Viridiplantae</taxon>
        <taxon>Streptophyta</taxon>
        <taxon>Embryophyta</taxon>
        <taxon>Tracheophyta</taxon>
        <taxon>Spermatophyta</taxon>
        <taxon>Magnoliopsida</taxon>
        <taxon>eudicotyledons</taxon>
        <taxon>Gunneridae</taxon>
        <taxon>Pentapetalae</taxon>
        <taxon>rosids</taxon>
        <taxon>fabids</taxon>
        <taxon>Fagales</taxon>
        <taxon>Fagaceae</taxon>
        <taxon>Fagus</taxon>
    </lineage>
</organism>
<evidence type="ECO:0008006" key="9">
    <source>
        <dbReference type="Google" id="ProtNLM"/>
    </source>
</evidence>
<reference evidence="8" key="1">
    <citation type="submission" date="2018-02" db="EMBL/GenBank/DDBJ databases">
        <authorList>
            <person name="Cohen D.B."/>
            <person name="Kent A.D."/>
        </authorList>
    </citation>
    <scope>NUCLEOTIDE SEQUENCE</scope>
</reference>
<proteinExistence type="predicted"/>
<evidence type="ECO:0000313" key="8">
    <source>
        <dbReference type="EMBL" id="SPC75453.1"/>
    </source>
</evidence>